<proteinExistence type="predicted"/>
<dbReference type="Proteomes" id="UP000324222">
    <property type="component" value="Unassembled WGS sequence"/>
</dbReference>
<dbReference type="AlphaFoldDB" id="A0A5B7JQR2"/>
<reference evidence="1 2" key="1">
    <citation type="submission" date="2019-05" db="EMBL/GenBank/DDBJ databases">
        <title>Another draft genome of Portunus trituberculatus and its Hox gene families provides insights of decapod evolution.</title>
        <authorList>
            <person name="Jeong J.-H."/>
            <person name="Song I."/>
            <person name="Kim S."/>
            <person name="Choi T."/>
            <person name="Kim D."/>
            <person name="Ryu S."/>
            <person name="Kim W."/>
        </authorList>
    </citation>
    <scope>NUCLEOTIDE SEQUENCE [LARGE SCALE GENOMIC DNA]</scope>
    <source>
        <tissue evidence="1">Muscle</tissue>
    </source>
</reference>
<organism evidence="1 2">
    <name type="scientific">Portunus trituberculatus</name>
    <name type="common">Swimming crab</name>
    <name type="synonym">Neptunus trituberculatus</name>
    <dbReference type="NCBI Taxonomy" id="210409"/>
    <lineage>
        <taxon>Eukaryota</taxon>
        <taxon>Metazoa</taxon>
        <taxon>Ecdysozoa</taxon>
        <taxon>Arthropoda</taxon>
        <taxon>Crustacea</taxon>
        <taxon>Multicrustacea</taxon>
        <taxon>Malacostraca</taxon>
        <taxon>Eumalacostraca</taxon>
        <taxon>Eucarida</taxon>
        <taxon>Decapoda</taxon>
        <taxon>Pleocyemata</taxon>
        <taxon>Brachyura</taxon>
        <taxon>Eubrachyura</taxon>
        <taxon>Portunoidea</taxon>
        <taxon>Portunidae</taxon>
        <taxon>Portuninae</taxon>
        <taxon>Portunus</taxon>
    </lineage>
</organism>
<dbReference type="EMBL" id="VSRR010106875">
    <property type="protein sequence ID" value="MPC96666.1"/>
    <property type="molecule type" value="Genomic_DNA"/>
</dbReference>
<accession>A0A5B7JQR2</accession>
<sequence>MSDYCESKQSYIAEYYIPCIEKATSASQPDVLLGVTPQHCCDSRLADHLVLVCCADRRDGVCGAMNGSDVVQVCG</sequence>
<comment type="caution">
    <text evidence="1">The sequence shown here is derived from an EMBL/GenBank/DDBJ whole genome shotgun (WGS) entry which is preliminary data.</text>
</comment>
<keyword evidence="2" id="KW-1185">Reference proteome</keyword>
<evidence type="ECO:0000313" key="2">
    <source>
        <dbReference type="Proteomes" id="UP000324222"/>
    </source>
</evidence>
<gene>
    <name evidence="1" type="ORF">E2C01_091937</name>
</gene>
<evidence type="ECO:0000313" key="1">
    <source>
        <dbReference type="EMBL" id="MPC96666.1"/>
    </source>
</evidence>
<name>A0A5B7JQR2_PORTR</name>
<protein>
    <submittedName>
        <fullName evidence="1">Uncharacterized protein</fullName>
    </submittedName>
</protein>